<reference evidence="5 6" key="2">
    <citation type="journal article" date="2016" name="Genome Announc.">
        <title>Draft Genome Sequence of a Versatile Hydrocarbon-Degrading Bacterium, Rhodococcus pyridinivorans Strain KG-16, Collected from Oil Fields in India.</title>
        <authorList>
            <person name="Aggarwal R.K."/>
            <person name="Dawar C."/>
            <person name="Phanindranath R."/>
            <person name="Mutnuri L."/>
            <person name="Dayal A.M."/>
        </authorList>
    </citation>
    <scope>NUCLEOTIDE SEQUENCE [LARGE SCALE GENOMIC DNA]</scope>
    <source>
        <strain evidence="5 6">KG-16</strain>
    </source>
</reference>
<dbReference type="Gene3D" id="1.10.10.60">
    <property type="entry name" value="Homeodomain-like"/>
    <property type="match status" value="1"/>
</dbReference>
<dbReference type="InterPro" id="IPR035418">
    <property type="entry name" value="AraC-bd_2"/>
</dbReference>
<dbReference type="PANTHER" id="PTHR46796">
    <property type="entry name" value="HTH-TYPE TRANSCRIPTIONAL ACTIVATOR RHAS-RELATED"/>
    <property type="match status" value="1"/>
</dbReference>
<feature type="domain" description="HTH araC/xylS-type" evidence="4">
    <location>
        <begin position="205"/>
        <end position="306"/>
    </location>
</feature>
<evidence type="ECO:0000259" key="4">
    <source>
        <dbReference type="PROSITE" id="PS01124"/>
    </source>
</evidence>
<dbReference type="InterPro" id="IPR050204">
    <property type="entry name" value="AraC_XylS_family_regulators"/>
</dbReference>
<proteinExistence type="predicted"/>
<organism evidence="5 6">
    <name type="scientific">Rhodococcus pyridinivorans KG-16</name>
    <dbReference type="NCBI Taxonomy" id="1441730"/>
    <lineage>
        <taxon>Bacteria</taxon>
        <taxon>Bacillati</taxon>
        <taxon>Actinomycetota</taxon>
        <taxon>Actinomycetes</taxon>
        <taxon>Mycobacteriales</taxon>
        <taxon>Nocardiaceae</taxon>
        <taxon>Rhodococcus</taxon>
    </lineage>
</organism>
<dbReference type="PATRIC" id="fig|1441730.3.peg.3211"/>
<evidence type="ECO:0000313" key="6">
    <source>
        <dbReference type="Proteomes" id="UP000053060"/>
    </source>
</evidence>
<dbReference type="InterPro" id="IPR018060">
    <property type="entry name" value="HTH_AraC"/>
</dbReference>
<dbReference type="GO" id="GO:0003700">
    <property type="term" value="F:DNA-binding transcription factor activity"/>
    <property type="evidence" value="ECO:0007669"/>
    <property type="project" value="InterPro"/>
</dbReference>
<evidence type="ECO:0000256" key="3">
    <source>
        <dbReference type="ARBA" id="ARBA00023163"/>
    </source>
</evidence>
<evidence type="ECO:0000313" key="5">
    <source>
        <dbReference type="EMBL" id="KSZ57954.1"/>
    </source>
</evidence>
<accession>A0A0V9UIX0</accession>
<dbReference type="Pfam" id="PF12833">
    <property type="entry name" value="HTH_18"/>
    <property type="match status" value="1"/>
</dbReference>
<dbReference type="SMART" id="SM00342">
    <property type="entry name" value="HTH_ARAC"/>
    <property type="match status" value="1"/>
</dbReference>
<reference evidence="6" key="1">
    <citation type="submission" date="2015-01" db="EMBL/GenBank/DDBJ databases">
        <title>Draft genome sequence of Rhodococcus pyridinivorans strain KG-16, a hydrocarbon-degrading bacterium.</title>
        <authorList>
            <person name="Aggarwal R.K."/>
            <person name="Dawar C."/>
        </authorList>
    </citation>
    <scope>NUCLEOTIDE SEQUENCE [LARGE SCALE GENOMIC DNA]</scope>
    <source>
        <strain evidence="6">KG-16</strain>
    </source>
</reference>
<comment type="caution">
    <text evidence="5">The sequence shown here is derived from an EMBL/GenBank/DDBJ whole genome shotgun (WGS) entry which is preliminary data.</text>
</comment>
<name>A0A0V9UIX0_9NOCA</name>
<dbReference type="GO" id="GO:0043565">
    <property type="term" value="F:sequence-specific DNA binding"/>
    <property type="evidence" value="ECO:0007669"/>
    <property type="project" value="InterPro"/>
</dbReference>
<protein>
    <submittedName>
        <fullName evidence="5">AraC family transcriptional regulator</fullName>
    </submittedName>
</protein>
<dbReference type="InterPro" id="IPR018062">
    <property type="entry name" value="HTH_AraC-typ_CS"/>
</dbReference>
<dbReference type="PANTHER" id="PTHR46796:SF12">
    <property type="entry name" value="HTH-TYPE DNA-BINDING TRANSCRIPTIONAL ACTIVATOR EUTR"/>
    <property type="match status" value="1"/>
</dbReference>
<keyword evidence="2" id="KW-0238">DNA-binding</keyword>
<dbReference type="EMBL" id="AZXY01000007">
    <property type="protein sequence ID" value="KSZ57954.1"/>
    <property type="molecule type" value="Genomic_DNA"/>
</dbReference>
<dbReference type="AlphaFoldDB" id="A0A0V9UIX0"/>
<dbReference type="PROSITE" id="PS01124">
    <property type="entry name" value="HTH_ARAC_FAMILY_2"/>
    <property type="match status" value="1"/>
</dbReference>
<dbReference type="RefSeq" id="WP_060652634.1">
    <property type="nucleotide sequence ID" value="NZ_AZXY01000007.1"/>
</dbReference>
<evidence type="ECO:0000256" key="1">
    <source>
        <dbReference type="ARBA" id="ARBA00023015"/>
    </source>
</evidence>
<keyword evidence="1" id="KW-0805">Transcription regulation</keyword>
<sequence>MEPTPGPVDWEEVEEVVSNAYFEHELTPLDDVAPSLRLRTLPLGPIRLARIGWGAAVSIRSEHPGAYAVNIPIAGRIAAGNGLVSEVGHAAVFRPDTAAPEQKWTNDCEIVGIKLERDYLQREMSRILARPDLQLPNRVDLTTQAGQSWMTLLRSVVEQLKADESLWRNPLVAEQLSGALTTSFILAVMPEDADPTGGARPRIIKRVLDRLHEDPASAWTTAEMAEVAGVSVRRLQEGFREYLGVCPRDYLLDLRLERIHEELAVGDAAELSVTDVALKWGITHTGRFAAAYKRKYGVAPSVTLRK</sequence>
<dbReference type="SUPFAM" id="SSF46689">
    <property type="entry name" value="Homeodomain-like"/>
    <property type="match status" value="1"/>
</dbReference>
<dbReference type="Pfam" id="PF14525">
    <property type="entry name" value="AraC_binding_2"/>
    <property type="match status" value="1"/>
</dbReference>
<gene>
    <name evidence="5" type="ORF">Z045_15445</name>
</gene>
<keyword evidence="3" id="KW-0804">Transcription</keyword>
<dbReference type="InterPro" id="IPR009057">
    <property type="entry name" value="Homeodomain-like_sf"/>
</dbReference>
<dbReference type="PROSITE" id="PS00041">
    <property type="entry name" value="HTH_ARAC_FAMILY_1"/>
    <property type="match status" value="1"/>
</dbReference>
<dbReference type="Proteomes" id="UP000053060">
    <property type="component" value="Unassembled WGS sequence"/>
</dbReference>
<evidence type="ECO:0000256" key="2">
    <source>
        <dbReference type="ARBA" id="ARBA00023125"/>
    </source>
</evidence>